<dbReference type="HOGENOM" id="CLU_536707_0_0_1"/>
<evidence type="ECO:0000313" key="3">
    <source>
        <dbReference type="EMBL" id="EDO36665.1"/>
    </source>
</evidence>
<evidence type="ECO:0000313" key="4">
    <source>
        <dbReference type="Proteomes" id="UP000001593"/>
    </source>
</evidence>
<protein>
    <submittedName>
        <fullName evidence="3">Uncharacterized protein</fullName>
    </submittedName>
</protein>
<gene>
    <name evidence="3" type="ORF">NEMVEDRAFT_v1g212579</name>
</gene>
<dbReference type="Proteomes" id="UP000001593">
    <property type="component" value="Unassembled WGS sequence"/>
</dbReference>
<feature type="compositionally biased region" description="Polar residues" evidence="2">
    <location>
        <begin position="318"/>
        <end position="339"/>
    </location>
</feature>
<feature type="region of interest" description="Disordered" evidence="2">
    <location>
        <begin position="315"/>
        <end position="433"/>
    </location>
</feature>
<dbReference type="OrthoDB" id="6022176at2759"/>
<feature type="region of interest" description="Disordered" evidence="2">
    <location>
        <begin position="265"/>
        <end position="285"/>
    </location>
</feature>
<evidence type="ECO:0000256" key="2">
    <source>
        <dbReference type="SAM" id="MobiDB-lite"/>
    </source>
</evidence>
<accession>A7SI08</accession>
<organism evidence="3 4">
    <name type="scientific">Nematostella vectensis</name>
    <name type="common">Starlet sea anemone</name>
    <dbReference type="NCBI Taxonomy" id="45351"/>
    <lineage>
        <taxon>Eukaryota</taxon>
        <taxon>Metazoa</taxon>
        <taxon>Cnidaria</taxon>
        <taxon>Anthozoa</taxon>
        <taxon>Hexacorallia</taxon>
        <taxon>Actiniaria</taxon>
        <taxon>Edwardsiidae</taxon>
        <taxon>Nematostella</taxon>
    </lineage>
</organism>
<feature type="coiled-coil region" evidence="1">
    <location>
        <begin position="134"/>
        <end position="182"/>
    </location>
</feature>
<name>A7SI08_NEMVE</name>
<dbReference type="AlphaFoldDB" id="A7SI08"/>
<evidence type="ECO:0000256" key="1">
    <source>
        <dbReference type="SAM" id="Coils"/>
    </source>
</evidence>
<feature type="coiled-coil region" evidence="1">
    <location>
        <begin position="11"/>
        <end position="38"/>
    </location>
</feature>
<sequence>MQLEEENHQLHEHYANQEAALQIQVEKLQEEVKHYQNVIIEFQACEATRKSEVDQVLLQARDVLERERQEKYASISEQNALRKQIENLSKTMKSMQFKNEELVRFQYNQEDQVDDFKRLKKLIQDNGLPTIEQVIVLQRQNESYREELMNERKEKERLLSIKDKLRRDLDSTQSRISSLQEQVYKYREHIYFLQQRAKQDNPGSPLIPTPSFEPIPPPSPTSLANASRLYGNNAQQYINESLLQSNAAAAAAAAAAASRKYPLMPFPEGKKGPPGKHGGADVSSKQWSNYMPQQQNAYQGGGKFGRQLSLDAGDWKQRSNQGQVWSTDNSFNPQPTRHNSSSSYSSMRSSSSLGSGSSDEGLDTNLEKPGQYGVAGRRQNGRTSDEFRPMQNYGPPASTFEAWPRQSVSNNRMPNPRNTRRYPSPVGNGMRSPSDFWTPQQQAVAVPKPWQTQVDHTQYGGEAIQTGMRQSADPWQQSTTLATSQAQSVAVTSAGNETSSFGGFGGGH</sequence>
<feature type="compositionally biased region" description="Low complexity" evidence="2">
    <location>
        <begin position="410"/>
        <end position="423"/>
    </location>
</feature>
<reference evidence="3 4" key="1">
    <citation type="journal article" date="2007" name="Science">
        <title>Sea anemone genome reveals ancestral eumetazoan gene repertoire and genomic organization.</title>
        <authorList>
            <person name="Putnam N.H."/>
            <person name="Srivastava M."/>
            <person name="Hellsten U."/>
            <person name="Dirks B."/>
            <person name="Chapman J."/>
            <person name="Salamov A."/>
            <person name="Terry A."/>
            <person name="Shapiro H."/>
            <person name="Lindquist E."/>
            <person name="Kapitonov V.V."/>
            <person name="Jurka J."/>
            <person name="Genikhovich G."/>
            <person name="Grigoriev I.V."/>
            <person name="Lucas S.M."/>
            <person name="Steele R.E."/>
            <person name="Finnerty J.R."/>
            <person name="Technau U."/>
            <person name="Martindale M.Q."/>
            <person name="Rokhsar D.S."/>
        </authorList>
    </citation>
    <scope>NUCLEOTIDE SEQUENCE [LARGE SCALE GENOMIC DNA]</scope>
    <source>
        <strain evidence="4">CH2 X CH6</strain>
    </source>
</reference>
<keyword evidence="4" id="KW-1185">Reference proteome</keyword>
<dbReference type="InParanoid" id="A7SI08"/>
<dbReference type="EMBL" id="DS469664">
    <property type="protein sequence ID" value="EDO36665.1"/>
    <property type="molecule type" value="Genomic_DNA"/>
</dbReference>
<keyword evidence="1" id="KW-0175">Coiled coil</keyword>
<feature type="compositionally biased region" description="Low complexity" evidence="2">
    <location>
        <begin position="340"/>
        <end position="358"/>
    </location>
</feature>
<dbReference type="Gene3D" id="1.20.5.990">
    <property type="entry name" value="Nemo cc2-lz domain - 1d5 darpin complex"/>
    <property type="match status" value="1"/>
</dbReference>
<proteinExistence type="predicted"/>
<dbReference type="KEGG" id="nve:5508128"/>